<proteinExistence type="predicted"/>
<gene>
    <name evidence="4" type="ORF">IAA69_02590</name>
</gene>
<evidence type="ECO:0000313" key="5">
    <source>
        <dbReference type="Proteomes" id="UP000824261"/>
    </source>
</evidence>
<keyword evidence="3" id="KW-1133">Transmembrane helix</keyword>
<feature type="transmembrane region" description="Helical" evidence="3">
    <location>
        <begin position="97"/>
        <end position="116"/>
    </location>
</feature>
<feature type="transmembrane region" description="Helical" evidence="3">
    <location>
        <begin position="122"/>
        <end position="144"/>
    </location>
</feature>
<protein>
    <submittedName>
        <fullName evidence="4">Uncharacterized protein</fullName>
    </submittedName>
</protein>
<dbReference type="EMBL" id="DVGB01000032">
    <property type="protein sequence ID" value="HIR01136.1"/>
    <property type="molecule type" value="Genomic_DNA"/>
</dbReference>
<keyword evidence="3" id="KW-0472">Membrane</keyword>
<feature type="region of interest" description="Disordered" evidence="2">
    <location>
        <begin position="1"/>
        <end position="74"/>
    </location>
</feature>
<keyword evidence="3" id="KW-0812">Transmembrane</keyword>
<reference evidence="4" key="2">
    <citation type="journal article" date="2021" name="PeerJ">
        <title>Extensive microbial diversity within the chicken gut microbiome revealed by metagenomics and culture.</title>
        <authorList>
            <person name="Gilroy R."/>
            <person name="Ravi A."/>
            <person name="Getino M."/>
            <person name="Pursley I."/>
            <person name="Horton D.L."/>
            <person name="Alikhan N.F."/>
            <person name="Baker D."/>
            <person name="Gharbi K."/>
            <person name="Hall N."/>
            <person name="Watson M."/>
            <person name="Adriaenssens E.M."/>
            <person name="Foster-Nyarko E."/>
            <person name="Jarju S."/>
            <person name="Secka A."/>
            <person name="Antonio M."/>
            <person name="Oren A."/>
            <person name="Chaudhuri R.R."/>
            <person name="La Ragione R."/>
            <person name="Hildebrand F."/>
            <person name="Pallen M.J."/>
        </authorList>
    </citation>
    <scope>NUCLEOTIDE SEQUENCE</scope>
    <source>
        <strain evidence="4">ChiGjej1B1-2707</strain>
    </source>
</reference>
<comment type="caution">
    <text evidence="4">The sequence shown here is derived from an EMBL/GenBank/DDBJ whole genome shotgun (WGS) entry which is preliminary data.</text>
</comment>
<evidence type="ECO:0000256" key="2">
    <source>
        <dbReference type="SAM" id="MobiDB-lite"/>
    </source>
</evidence>
<evidence type="ECO:0000256" key="1">
    <source>
        <dbReference type="SAM" id="Coils"/>
    </source>
</evidence>
<keyword evidence="1" id="KW-0175">Coiled coil</keyword>
<feature type="compositionally biased region" description="Low complexity" evidence="2">
    <location>
        <begin position="23"/>
        <end position="37"/>
    </location>
</feature>
<reference evidence="4" key="1">
    <citation type="submission" date="2020-10" db="EMBL/GenBank/DDBJ databases">
        <authorList>
            <person name="Gilroy R."/>
        </authorList>
    </citation>
    <scope>NUCLEOTIDE SEQUENCE</scope>
    <source>
        <strain evidence="4">ChiGjej1B1-2707</strain>
    </source>
</reference>
<name>A0A9D1A1F3_9ACTN</name>
<organism evidence="4 5">
    <name type="scientific">Candidatus Aveggerthella stercoripullorum</name>
    <dbReference type="NCBI Taxonomy" id="2840688"/>
    <lineage>
        <taxon>Bacteria</taxon>
        <taxon>Bacillati</taxon>
        <taxon>Actinomycetota</taxon>
        <taxon>Coriobacteriia</taxon>
        <taxon>Eggerthellales</taxon>
        <taxon>Eggerthellaceae</taxon>
        <taxon>Eggerthellaceae incertae sedis</taxon>
        <taxon>Candidatus Aveggerthella</taxon>
    </lineage>
</organism>
<accession>A0A9D1A1F3</accession>
<sequence>MTQRNPMNERYTSDEPRKGVTRKSAASAKPKAKAAASVYIAPTKKPQKKGFLSRMMGGEQESTPQTKAAEKKKEEQRAKAAAYYNPPTAEYRRLRRIWWGLLIVAILFTVLSFFLNSSDKPSPISIVVLVIAYASIIGALLLEFGKIRKVRTRYQREVEFSKTKAAKRERKAIKAAMEADIAEKERKLEEIDTKRQEKKAAMLSFLHRKDNAKDAADAAAAEESTNEKAGKASSSK</sequence>
<evidence type="ECO:0000313" key="4">
    <source>
        <dbReference type="EMBL" id="HIR01136.1"/>
    </source>
</evidence>
<dbReference type="Proteomes" id="UP000824261">
    <property type="component" value="Unassembled WGS sequence"/>
</dbReference>
<evidence type="ECO:0000256" key="3">
    <source>
        <dbReference type="SAM" id="Phobius"/>
    </source>
</evidence>
<feature type="region of interest" description="Disordered" evidence="2">
    <location>
        <begin position="214"/>
        <end position="236"/>
    </location>
</feature>
<feature type="coiled-coil region" evidence="1">
    <location>
        <begin position="174"/>
        <end position="201"/>
    </location>
</feature>
<dbReference type="AlphaFoldDB" id="A0A9D1A1F3"/>